<dbReference type="EMBL" id="CAJNOW010021289">
    <property type="protein sequence ID" value="CAF1683657.1"/>
    <property type="molecule type" value="Genomic_DNA"/>
</dbReference>
<organism evidence="3 6">
    <name type="scientific">Rotaria magnacalcarata</name>
    <dbReference type="NCBI Taxonomy" id="392030"/>
    <lineage>
        <taxon>Eukaryota</taxon>
        <taxon>Metazoa</taxon>
        <taxon>Spiralia</taxon>
        <taxon>Gnathifera</taxon>
        <taxon>Rotifera</taxon>
        <taxon>Eurotatoria</taxon>
        <taxon>Bdelloidea</taxon>
        <taxon>Philodinida</taxon>
        <taxon>Philodinidae</taxon>
        <taxon>Rotaria</taxon>
    </lineage>
</organism>
<dbReference type="EMBL" id="CAJOBH010028744">
    <property type="protein sequence ID" value="CAF4265231.1"/>
    <property type="molecule type" value="Genomic_DNA"/>
</dbReference>
<evidence type="ECO:0000313" key="4">
    <source>
        <dbReference type="EMBL" id="CAF4265231.1"/>
    </source>
</evidence>
<dbReference type="Proteomes" id="UP000663855">
    <property type="component" value="Unassembled WGS sequence"/>
</dbReference>
<sequence>MIKFLANWTIIWHRAGQSCDTLYVSLPVQICNLFVTYITPVTLNTIIVAFGIRHVSSIKGVRSQQIVNLRRKYKKVLLFQTVILYSIWIVLWSPNIIAFQFINVNTQAGIYTSQFNYIEIAVDPSIVATLDVGFFQSWQIIWRKMKGCRRMAAVPVIPGQKYWHS</sequence>
<feature type="transmembrane region" description="Helical" evidence="1">
    <location>
        <begin position="34"/>
        <end position="55"/>
    </location>
</feature>
<name>A0A816H690_9BILA</name>
<evidence type="ECO:0000313" key="3">
    <source>
        <dbReference type="EMBL" id="CAF1683657.1"/>
    </source>
</evidence>
<proteinExistence type="predicted"/>
<evidence type="ECO:0000313" key="6">
    <source>
        <dbReference type="Proteomes" id="UP000663834"/>
    </source>
</evidence>
<evidence type="ECO:0000313" key="5">
    <source>
        <dbReference type="EMBL" id="CAF4481705.1"/>
    </source>
</evidence>
<evidence type="ECO:0000313" key="2">
    <source>
        <dbReference type="EMBL" id="CAF1179337.1"/>
    </source>
</evidence>
<dbReference type="Proteomes" id="UP000663834">
    <property type="component" value="Unassembled WGS sequence"/>
</dbReference>
<keyword evidence="1" id="KW-0472">Membrane</keyword>
<accession>A0A816H690</accession>
<evidence type="ECO:0000256" key="1">
    <source>
        <dbReference type="SAM" id="Phobius"/>
    </source>
</evidence>
<reference evidence="3" key="1">
    <citation type="submission" date="2021-02" db="EMBL/GenBank/DDBJ databases">
        <authorList>
            <person name="Nowell W R."/>
        </authorList>
    </citation>
    <scope>NUCLEOTIDE SEQUENCE</scope>
</reference>
<feature type="transmembrane region" description="Helical" evidence="1">
    <location>
        <begin position="122"/>
        <end position="141"/>
    </location>
</feature>
<keyword evidence="1" id="KW-1133">Transmembrane helix</keyword>
<gene>
    <name evidence="4" type="ORF">BYL167_LOCUS26097</name>
    <name evidence="2" type="ORF">CJN711_LOCUS10932</name>
    <name evidence="5" type="ORF">GIL414_LOCUS33833</name>
    <name evidence="3" type="ORF">KQP761_LOCUS37623</name>
</gene>
<dbReference type="EMBL" id="CAJNOV010004537">
    <property type="protein sequence ID" value="CAF1179337.1"/>
    <property type="molecule type" value="Genomic_DNA"/>
</dbReference>
<protein>
    <recommendedName>
        <fullName evidence="7">G-protein coupled receptors family 1 profile domain-containing protein</fullName>
    </recommendedName>
</protein>
<comment type="caution">
    <text evidence="3">The sequence shown here is derived from an EMBL/GenBank/DDBJ whole genome shotgun (WGS) entry which is preliminary data.</text>
</comment>
<dbReference type="OrthoDB" id="10014850at2759"/>
<keyword evidence="1" id="KW-0812">Transmembrane</keyword>
<evidence type="ECO:0008006" key="7">
    <source>
        <dbReference type="Google" id="ProtNLM"/>
    </source>
</evidence>
<dbReference type="AlphaFoldDB" id="A0A816H690"/>
<feature type="transmembrane region" description="Helical" evidence="1">
    <location>
        <begin position="76"/>
        <end position="102"/>
    </location>
</feature>
<dbReference type="EMBL" id="CAJOBJ010076396">
    <property type="protein sequence ID" value="CAF4481705.1"/>
    <property type="molecule type" value="Genomic_DNA"/>
</dbReference>
<dbReference type="Proteomes" id="UP000681720">
    <property type="component" value="Unassembled WGS sequence"/>
</dbReference>
<dbReference type="Proteomes" id="UP000681967">
    <property type="component" value="Unassembled WGS sequence"/>
</dbReference>